<protein>
    <submittedName>
        <fullName evidence="3">MBL fold metallo-hydrolase</fullName>
    </submittedName>
</protein>
<keyword evidence="1" id="KW-0812">Transmembrane</keyword>
<evidence type="ECO:0000256" key="1">
    <source>
        <dbReference type="SAM" id="Phobius"/>
    </source>
</evidence>
<proteinExistence type="predicted"/>
<evidence type="ECO:0000313" key="3">
    <source>
        <dbReference type="EMBL" id="WNZ27787.1"/>
    </source>
</evidence>
<name>A0AA96WKY6_9CYAN</name>
<dbReference type="InterPro" id="IPR001279">
    <property type="entry name" value="Metallo-B-lactamas"/>
</dbReference>
<organism evidence="3">
    <name type="scientific">Leptolyngbya sp. NK1-12</name>
    <dbReference type="NCBI Taxonomy" id="2547451"/>
    <lineage>
        <taxon>Bacteria</taxon>
        <taxon>Bacillati</taxon>
        <taxon>Cyanobacteriota</taxon>
        <taxon>Cyanophyceae</taxon>
        <taxon>Leptolyngbyales</taxon>
        <taxon>Leptolyngbyaceae</taxon>
        <taxon>Leptolyngbya group</taxon>
        <taxon>Leptolyngbya</taxon>
    </lineage>
</organism>
<evidence type="ECO:0000259" key="2">
    <source>
        <dbReference type="Pfam" id="PF12706"/>
    </source>
</evidence>
<accession>A0AA96WKY6</accession>
<keyword evidence="1" id="KW-1133">Transmembrane helix</keyword>
<dbReference type="AlphaFoldDB" id="A0AA96WKY6"/>
<dbReference type="SUPFAM" id="SSF56281">
    <property type="entry name" value="Metallo-hydrolase/oxidoreductase"/>
    <property type="match status" value="1"/>
</dbReference>
<dbReference type="Gene3D" id="3.60.15.10">
    <property type="entry name" value="Ribonuclease Z/Hydroxyacylglutathione hydrolase-like"/>
    <property type="match status" value="1"/>
</dbReference>
<dbReference type="EMBL" id="CP053587">
    <property type="protein sequence ID" value="WNZ27787.1"/>
    <property type="molecule type" value="Genomic_DNA"/>
</dbReference>
<sequence length="344" mass="38130">MEKGFIRGIIFVLFEILIVTLIVGLNFFPTPAALASGIIDRYSSYYLSQNDQEPRNGAIKVTFFGTTMLLFDDGETRLMLDGYITRPSLISRRIRDISTDPALVDAALARAQVDKVDALFVAHSHFDHALDIAYIAQKTGAHLYGSESTLNIGRGGDLPEEQMTFYEPGSPVPIGKFIVTVLPSKHSPPVRGVNDNLGMVIDHPLRQPADFFDYVEGGSFDFLIQHGDHAIFVKPAANYIEGALDQVRADVLFLATGTLGNQDAAFREAFYEQTVAKVQPTLVIPVHWDNFNKPLSDSLTALTPLDLKISFDFLIPRLTADQIRFGIMQGFQSILLFDNERNSS</sequence>
<gene>
    <name evidence="3" type="ORF">HJG54_33695</name>
</gene>
<feature type="transmembrane region" description="Helical" evidence="1">
    <location>
        <begin position="9"/>
        <end position="28"/>
    </location>
</feature>
<dbReference type="InterPro" id="IPR050114">
    <property type="entry name" value="UPF0173_UPF0282_UlaG_hydrolase"/>
</dbReference>
<dbReference type="Pfam" id="PF12706">
    <property type="entry name" value="Lactamase_B_2"/>
    <property type="match status" value="1"/>
</dbReference>
<dbReference type="InterPro" id="IPR036866">
    <property type="entry name" value="RibonucZ/Hydroxyglut_hydro"/>
</dbReference>
<reference evidence="3" key="1">
    <citation type="submission" date="2020-05" db="EMBL/GenBank/DDBJ databases">
        <authorList>
            <person name="Zhu T."/>
            <person name="Keshari N."/>
            <person name="Lu X."/>
        </authorList>
    </citation>
    <scope>NUCLEOTIDE SEQUENCE</scope>
    <source>
        <strain evidence="3">NK1-12</strain>
    </source>
</reference>
<dbReference type="PANTHER" id="PTHR43546:SF3">
    <property type="entry name" value="UPF0173 METAL-DEPENDENT HYDROLASE MJ1163"/>
    <property type="match status" value="1"/>
</dbReference>
<feature type="domain" description="Metallo-beta-lactamase" evidence="2">
    <location>
        <begin position="103"/>
        <end position="288"/>
    </location>
</feature>
<keyword evidence="1" id="KW-0472">Membrane</keyword>
<dbReference type="PANTHER" id="PTHR43546">
    <property type="entry name" value="UPF0173 METAL-DEPENDENT HYDROLASE MJ1163-RELATED"/>
    <property type="match status" value="1"/>
</dbReference>